<reference evidence="3 4" key="1">
    <citation type="submission" date="2015-12" db="EMBL/GenBank/DDBJ databases">
        <title>The genome of Folsomia candida.</title>
        <authorList>
            <person name="Faddeeva A."/>
            <person name="Derks M.F."/>
            <person name="Anvar Y."/>
            <person name="Smit S."/>
            <person name="Van Straalen N."/>
            <person name="Roelofs D."/>
        </authorList>
    </citation>
    <scope>NUCLEOTIDE SEQUENCE [LARGE SCALE GENOMIC DNA]</scope>
    <source>
        <strain evidence="3 4">VU population</strain>
        <tissue evidence="3">Whole body</tissue>
    </source>
</reference>
<comment type="caution">
    <text evidence="3">The sequence shown here is derived from an EMBL/GenBank/DDBJ whole genome shotgun (WGS) entry which is preliminary data.</text>
</comment>
<feature type="transmembrane region" description="Helical" evidence="1">
    <location>
        <begin position="649"/>
        <end position="668"/>
    </location>
</feature>
<keyword evidence="4" id="KW-1185">Reference proteome</keyword>
<sequence length="731" mass="84338">MLSRLLQIFLPLLHLSHQLGTFDNFLQLFTGCTLDIFTSNTYLYDDPRFWIMDERLIFPKLVKDIKTYVRLVFDAQENNTVERYLLLQKHNPPYINSKDYCRIGFMDLQEGEQINLPDSENGLLQLMVQNPQPQHVFIRVGIPEATDFPKPNKSPFNFVLSKVSANIFAMHIRGNTVTIYFSKYHLDLIFIEKNKTSKSYIGSDSITKRARKLQNLDTRFQREFRNMDSRPVGLRIIGSLAKKTIELYQKTCGIYKIKGSPNPYTCAMITLSRKFNFTFASPSRNPDLQLSYILLDQRLLSYAYAKKLTSPPAQLITPGGDYLELKTVVFSKKREANGFALLTTFDSGTWICLFLLLFCLNMLLNLPATGYTSPWYVSFTLVRHLMDQPGNEGKSSPQIRSAIIRTAILSSSILSMLVGNLFRGSYTSQLTSRTLPNMRSDLNSIAFSSVPIVATGSSDNGGDEKRFVSFLTNEINGRLVVAPNNSNIYNILKTIRDRTTFLLSSWYDFAINVSNNHLIKTNNGYERLPEIFVVMDKDASCNALIKLLTFNNVYFPISYRSSGVYTERGFYVASNTLLGMILTPGLYGLQESGILHWWKQRYADRNILSPHSLYTWKTYFGTRLHRALIHWPPKKSPEFENDVVGPGNFIMIGYILIFLYFLSLTLALREVYYHRETREKVFTWFRETWQTIQAAHKRIRAWRRYKILSMVQRIMVGFENASFCNFSINHL</sequence>
<accession>A0A226DMW3</accession>
<gene>
    <name evidence="3" type="ORF">Fcan01_19177</name>
</gene>
<evidence type="ECO:0000256" key="1">
    <source>
        <dbReference type="SAM" id="Phobius"/>
    </source>
</evidence>
<evidence type="ECO:0000313" key="3">
    <source>
        <dbReference type="EMBL" id="OXA46184.1"/>
    </source>
</evidence>
<keyword evidence="1" id="KW-1133">Transmembrane helix</keyword>
<name>A0A226DMW3_FOLCA</name>
<dbReference type="Proteomes" id="UP000198287">
    <property type="component" value="Unassembled WGS sequence"/>
</dbReference>
<keyword evidence="2" id="KW-0732">Signal</keyword>
<proteinExistence type="predicted"/>
<dbReference type="AlphaFoldDB" id="A0A226DMW3"/>
<evidence type="ECO:0000313" key="4">
    <source>
        <dbReference type="Proteomes" id="UP000198287"/>
    </source>
</evidence>
<protein>
    <submittedName>
        <fullName evidence="3">Uncharacterized protein</fullName>
    </submittedName>
</protein>
<feature type="signal peptide" evidence="2">
    <location>
        <begin position="1"/>
        <end position="20"/>
    </location>
</feature>
<keyword evidence="1" id="KW-0812">Transmembrane</keyword>
<feature type="chain" id="PRO_5013098838" evidence="2">
    <location>
        <begin position="21"/>
        <end position="731"/>
    </location>
</feature>
<dbReference type="EMBL" id="LNIX01000016">
    <property type="protein sequence ID" value="OXA46184.1"/>
    <property type="molecule type" value="Genomic_DNA"/>
</dbReference>
<organism evidence="3 4">
    <name type="scientific">Folsomia candida</name>
    <name type="common">Springtail</name>
    <dbReference type="NCBI Taxonomy" id="158441"/>
    <lineage>
        <taxon>Eukaryota</taxon>
        <taxon>Metazoa</taxon>
        <taxon>Ecdysozoa</taxon>
        <taxon>Arthropoda</taxon>
        <taxon>Hexapoda</taxon>
        <taxon>Collembola</taxon>
        <taxon>Entomobryomorpha</taxon>
        <taxon>Isotomoidea</taxon>
        <taxon>Isotomidae</taxon>
        <taxon>Proisotominae</taxon>
        <taxon>Folsomia</taxon>
    </lineage>
</organism>
<keyword evidence="1" id="KW-0472">Membrane</keyword>
<evidence type="ECO:0000256" key="2">
    <source>
        <dbReference type="SAM" id="SignalP"/>
    </source>
</evidence>